<accession>A0A398C9B1</accession>
<dbReference type="Proteomes" id="UP000266302">
    <property type="component" value="Unassembled WGS sequence"/>
</dbReference>
<dbReference type="PANTHER" id="PTHR38687">
    <property type="entry name" value="CELL DIVISION PROTEIN DEDD-RELATED"/>
    <property type="match status" value="1"/>
</dbReference>
<dbReference type="SUPFAM" id="SSF110997">
    <property type="entry name" value="Sporulation related repeat"/>
    <property type="match status" value="1"/>
</dbReference>
<dbReference type="AlphaFoldDB" id="A0A398C9B1"/>
<gene>
    <name evidence="4" type="ORF">D3F03_16485</name>
</gene>
<feature type="region of interest" description="Disordered" evidence="1">
    <location>
        <begin position="137"/>
        <end position="168"/>
    </location>
</feature>
<dbReference type="InterPro" id="IPR007730">
    <property type="entry name" value="SPOR-like_dom"/>
</dbReference>
<keyword evidence="2" id="KW-0472">Membrane</keyword>
<dbReference type="GO" id="GO:0032153">
    <property type="term" value="C:cell division site"/>
    <property type="evidence" value="ECO:0007669"/>
    <property type="project" value="TreeGrafter"/>
</dbReference>
<feature type="transmembrane region" description="Helical" evidence="2">
    <location>
        <begin position="41"/>
        <end position="59"/>
    </location>
</feature>
<dbReference type="RefSeq" id="WP_119110528.1">
    <property type="nucleotide sequence ID" value="NZ_QXJC01000013.1"/>
</dbReference>
<proteinExistence type="predicted"/>
<feature type="compositionally biased region" description="Basic and acidic residues" evidence="1">
    <location>
        <begin position="148"/>
        <end position="164"/>
    </location>
</feature>
<organism evidence="4 5">
    <name type="scientific">Simplicispira hankyongi</name>
    <dbReference type="NCBI Taxonomy" id="2315688"/>
    <lineage>
        <taxon>Bacteria</taxon>
        <taxon>Pseudomonadati</taxon>
        <taxon>Pseudomonadota</taxon>
        <taxon>Betaproteobacteria</taxon>
        <taxon>Burkholderiales</taxon>
        <taxon>Comamonadaceae</taxon>
        <taxon>Simplicispira</taxon>
    </lineage>
</organism>
<keyword evidence="5" id="KW-1185">Reference proteome</keyword>
<dbReference type="Gene3D" id="3.30.70.1070">
    <property type="entry name" value="Sporulation related repeat"/>
    <property type="match status" value="1"/>
</dbReference>
<dbReference type="GO" id="GO:0042834">
    <property type="term" value="F:peptidoglycan binding"/>
    <property type="evidence" value="ECO:0007669"/>
    <property type="project" value="InterPro"/>
</dbReference>
<dbReference type="GO" id="GO:0032506">
    <property type="term" value="P:cytokinetic process"/>
    <property type="evidence" value="ECO:0007669"/>
    <property type="project" value="TreeGrafter"/>
</dbReference>
<dbReference type="Pfam" id="PF05036">
    <property type="entry name" value="SPOR"/>
    <property type="match status" value="1"/>
</dbReference>
<feature type="domain" description="SPOR" evidence="3">
    <location>
        <begin position="216"/>
        <end position="294"/>
    </location>
</feature>
<keyword evidence="2" id="KW-1133">Transmembrane helix</keyword>
<dbReference type="PANTHER" id="PTHR38687:SF1">
    <property type="entry name" value="CELL DIVISION PROTEIN DEDD"/>
    <property type="match status" value="1"/>
</dbReference>
<sequence length="294" mass="30712">MALFKIRWPGQQAAEGKPAKVARAVRGETVEVMRRRARHRLIGAALLVLLGVVGFPLIFDTQPRPIPVDTRIEIPDRDKVAPLVVPAVVAPPAASTEAAPVVAARASEPVVKVAKPAPEHAVVPAPVHKDASKPAFTEAKPQAVANKSETRSAAKSEPRSEARTEPPAVVVRSPAPPVASVNEADRARALLEGRSGKVAAATLAATPTAAAAAAAAAGGDRFIVQVGAFSDEAKAREARQKLERAGITTYTQAVQTKDGMRTRVRVGPFQGREQAEKASAKIKALGLPAAILTL</sequence>
<dbReference type="PROSITE" id="PS51724">
    <property type="entry name" value="SPOR"/>
    <property type="match status" value="1"/>
</dbReference>
<dbReference type="InterPro" id="IPR036680">
    <property type="entry name" value="SPOR-like_sf"/>
</dbReference>
<dbReference type="OrthoDB" id="9181370at2"/>
<dbReference type="InterPro" id="IPR052521">
    <property type="entry name" value="Cell_div_SPOR-domain"/>
</dbReference>
<reference evidence="4 5" key="1">
    <citation type="submission" date="2018-09" db="EMBL/GenBank/DDBJ databases">
        <title>Draft genome of Simplicispira sp. NY-02.</title>
        <authorList>
            <person name="Im W.T."/>
        </authorList>
    </citation>
    <scope>NUCLEOTIDE SEQUENCE [LARGE SCALE GENOMIC DNA]</scope>
    <source>
        <strain evidence="4 5">NY-02</strain>
    </source>
</reference>
<protein>
    <submittedName>
        <fullName evidence="4">SPOR domain-containing protein</fullName>
    </submittedName>
</protein>
<evidence type="ECO:0000313" key="4">
    <source>
        <dbReference type="EMBL" id="RID96930.1"/>
    </source>
</evidence>
<evidence type="ECO:0000259" key="3">
    <source>
        <dbReference type="PROSITE" id="PS51724"/>
    </source>
</evidence>
<dbReference type="EMBL" id="QXJC01000013">
    <property type="protein sequence ID" value="RID96930.1"/>
    <property type="molecule type" value="Genomic_DNA"/>
</dbReference>
<name>A0A398C9B1_9BURK</name>
<comment type="caution">
    <text evidence="4">The sequence shown here is derived from an EMBL/GenBank/DDBJ whole genome shotgun (WGS) entry which is preliminary data.</text>
</comment>
<keyword evidence="2" id="KW-0812">Transmembrane</keyword>
<evidence type="ECO:0000313" key="5">
    <source>
        <dbReference type="Proteomes" id="UP000266302"/>
    </source>
</evidence>
<dbReference type="GO" id="GO:0030428">
    <property type="term" value="C:cell septum"/>
    <property type="evidence" value="ECO:0007669"/>
    <property type="project" value="TreeGrafter"/>
</dbReference>
<evidence type="ECO:0000256" key="1">
    <source>
        <dbReference type="SAM" id="MobiDB-lite"/>
    </source>
</evidence>
<evidence type="ECO:0000256" key="2">
    <source>
        <dbReference type="SAM" id="Phobius"/>
    </source>
</evidence>